<dbReference type="PRINTS" id="PR01006">
    <property type="entry name" value="FLGHOOKFLIE"/>
</dbReference>
<keyword evidence="6" id="KW-0969">Cilium</keyword>
<keyword evidence="3 4" id="KW-0975">Bacterial flagellum</keyword>
<dbReference type="HAMAP" id="MF_00724">
    <property type="entry name" value="FliE"/>
    <property type="match status" value="1"/>
</dbReference>
<dbReference type="EMBL" id="UAWC01000025">
    <property type="protein sequence ID" value="SQB35696.1"/>
    <property type="molecule type" value="Genomic_DNA"/>
</dbReference>
<dbReference type="RefSeq" id="WP_111921706.1">
    <property type="nucleotide sequence ID" value="NZ_JAWEDD010000009.1"/>
</dbReference>
<dbReference type="GO" id="GO:0071973">
    <property type="term" value="P:bacterial-type flagellum-dependent cell motility"/>
    <property type="evidence" value="ECO:0007669"/>
    <property type="project" value="InterPro"/>
</dbReference>
<dbReference type="GO" id="GO:0009425">
    <property type="term" value="C:bacterial-type flagellum basal body"/>
    <property type="evidence" value="ECO:0007669"/>
    <property type="project" value="UniProtKB-SubCell"/>
</dbReference>
<keyword evidence="6" id="KW-0966">Cell projection</keyword>
<dbReference type="GO" id="GO:0003774">
    <property type="term" value="F:cytoskeletal motor activity"/>
    <property type="evidence" value="ECO:0007669"/>
    <property type="project" value="InterPro"/>
</dbReference>
<evidence type="ECO:0000256" key="1">
    <source>
        <dbReference type="ARBA" id="ARBA00004117"/>
    </source>
</evidence>
<evidence type="ECO:0000256" key="3">
    <source>
        <dbReference type="ARBA" id="ARBA00023143"/>
    </source>
</evidence>
<dbReference type="PANTHER" id="PTHR34653:SF1">
    <property type="entry name" value="FLAGELLAR HOOK-BASAL BODY COMPLEX PROTEIN FLIE"/>
    <property type="match status" value="1"/>
</dbReference>
<evidence type="ECO:0000256" key="5">
    <source>
        <dbReference type="NCBIfam" id="TIGR00205"/>
    </source>
</evidence>
<organism evidence="6 7">
    <name type="scientific">Clostridium cochlearium</name>
    <dbReference type="NCBI Taxonomy" id="1494"/>
    <lineage>
        <taxon>Bacteria</taxon>
        <taxon>Bacillati</taxon>
        <taxon>Bacillota</taxon>
        <taxon>Clostridia</taxon>
        <taxon>Eubacteriales</taxon>
        <taxon>Clostridiaceae</taxon>
        <taxon>Clostridium</taxon>
    </lineage>
</organism>
<accession>A0A2X2W2W1</accession>
<evidence type="ECO:0000313" key="6">
    <source>
        <dbReference type="EMBL" id="SQB35696.1"/>
    </source>
</evidence>
<sequence length="101" mass="11925">MKVNEFIPSNMIFKNQFNNNKVEHKEEENNDFVHMLKNKLDQVNEKQIKAEETTSSFLRGEETDIHTVMLDSEEAKLSVELAVQVRNKLIEAYQELNRMQL</sequence>
<dbReference type="InterPro" id="IPR001624">
    <property type="entry name" value="FliE"/>
</dbReference>
<gene>
    <name evidence="4 6" type="primary">fliE</name>
    <name evidence="6" type="ORF">NCTC13028_02095</name>
</gene>
<reference evidence="6 7" key="1">
    <citation type="submission" date="2018-06" db="EMBL/GenBank/DDBJ databases">
        <authorList>
            <consortium name="Pathogen Informatics"/>
            <person name="Doyle S."/>
        </authorList>
    </citation>
    <scope>NUCLEOTIDE SEQUENCE [LARGE SCALE GENOMIC DNA]</scope>
    <source>
        <strain evidence="6 7">NCTC13028</strain>
    </source>
</reference>
<dbReference type="PANTHER" id="PTHR34653">
    <property type="match status" value="1"/>
</dbReference>
<protein>
    <recommendedName>
        <fullName evidence="4 5">Flagellar hook-basal body complex protein FliE</fullName>
    </recommendedName>
</protein>
<dbReference type="GO" id="GO:0005198">
    <property type="term" value="F:structural molecule activity"/>
    <property type="evidence" value="ECO:0007669"/>
    <property type="project" value="UniProtKB-UniRule"/>
</dbReference>
<comment type="similarity">
    <text evidence="2 4">Belongs to the FliE family.</text>
</comment>
<name>A0A2X2W2W1_CLOCO</name>
<dbReference type="Proteomes" id="UP000250223">
    <property type="component" value="Unassembled WGS sequence"/>
</dbReference>
<dbReference type="NCBIfam" id="TIGR00205">
    <property type="entry name" value="fliE"/>
    <property type="match status" value="1"/>
</dbReference>
<comment type="subcellular location">
    <subcellularLocation>
        <location evidence="1 4">Bacterial flagellum basal body</location>
    </subcellularLocation>
</comment>
<evidence type="ECO:0000313" key="7">
    <source>
        <dbReference type="Proteomes" id="UP000250223"/>
    </source>
</evidence>
<keyword evidence="6" id="KW-0282">Flagellum</keyword>
<evidence type="ECO:0000256" key="4">
    <source>
        <dbReference type="HAMAP-Rule" id="MF_00724"/>
    </source>
</evidence>
<proteinExistence type="inferred from homology"/>
<dbReference type="Pfam" id="PF02049">
    <property type="entry name" value="FliE"/>
    <property type="match status" value="1"/>
</dbReference>
<dbReference type="AlphaFoldDB" id="A0A2X2W2W1"/>
<evidence type="ECO:0000256" key="2">
    <source>
        <dbReference type="ARBA" id="ARBA00009272"/>
    </source>
</evidence>